<feature type="domain" description="Sulfatase N-terminal" evidence="6">
    <location>
        <begin position="31"/>
        <end position="363"/>
    </location>
</feature>
<keyword evidence="5" id="KW-0732">Signal</keyword>
<dbReference type="Proteomes" id="UP000235162">
    <property type="component" value="Unassembled WGS sequence"/>
</dbReference>
<dbReference type="GO" id="GO:0046872">
    <property type="term" value="F:metal ion binding"/>
    <property type="evidence" value="ECO:0007669"/>
    <property type="project" value="UniProtKB-KW"/>
</dbReference>
<dbReference type="GO" id="GO:0004065">
    <property type="term" value="F:arylsulfatase activity"/>
    <property type="evidence" value="ECO:0007669"/>
    <property type="project" value="TreeGrafter"/>
</dbReference>
<feature type="chain" id="PRO_5042949257" evidence="5">
    <location>
        <begin position="28"/>
        <end position="543"/>
    </location>
</feature>
<evidence type="ECO:0000259" key="6">
    <source>
        <dbReference type="Pfam" id="PF00884"/>
    </source>
</evidence>
<evidence type="ECO:0000256" key="2">
    <source>
        <dbReference type="ARBA" id="ARBA00022723"/>
    </source>
</evidence>
<comment type="caution">
    <text evidence="7">The sequence shown here is derived from an EMBL/GenBank/DDBJ whole genome shotgun (WGS) entry which is preliminary data.</text>
</comment>
<dbReference type="InterPro" id="IPR017850">
    <property type="entry name" value="Alkaline_phosphatase_core_sf"/>
</dbReference>
<dbReference type="Gene3D" id="3.30.1120.10">
    <property type="match status" value="1"/>
</dbReference>
<keyword evidence="3" id="KW-0378">Hydrolase</keyword>
<feature type="signal peptide" evidence="5">
    <location>
        <begin position="1"/>
        <end position="27"/>
    </location>
</feature>
<dbReference type="SUPFAM" id="SSF53649">
    <property type="entry name" value="Alkaline phosphatase-like"/>
    <property type="match status" value="1"/>
</dbReference>
<dbReference type="PROSITE" id="PS00523">
    <property type="entry name" value="SULFATASE_1"/>
    <property type="match status" value="1"/>
</dbReference>
<dbReference type="AlphaFoldDB" id="A0AAP8MH51"/>
<dbReference type="Pfam" id="PF00884">
    <property type="entry name" value="Sulfatase"/>
    <property type="match status" value="1"/>
</dbReference>
<dbReference type="Gene3D" id="3.40.720.10">
    <property type="entry name" value="Alkaline Phosphatase, subunit A"/>
    <property type="match status" value="1"/>
</dbReference>
<comment type="similarity">
    <text evidence="1">Belongs to the sulfatase family.</text>
</comment>
<keyword evidence="4" id="KW-0106">Calcium</keyword>
<dbReference type="PANTHER" id="PTHR42693">
    <property type="entry name" value="ARYLSULFATASE FAMILY MEMBER"/>
    <property type="match status" value="1"/>
</dbReference>
<proteinExistence type="inferred from homology"/>
<protein>
    <submittedName>
        <fullName evidence="7">Arylsulfatase</fullName>
    </submittedName>
</protein>
<keyword evidence="2" id="KW-0479">Metal-binding</keyword>
<dbReference type="PANTHER" id="PTHR42693:SF27">
    <property type="entry name" value="ARYLSULFATASE B [PRECURSOR]"/>
    <property type="match status" value="1"/>
</dbReference>
<dbReference type="EMBL" id="PKUR01000001">
    <property type="protein sequence ID" value="PLW87397.1"/>
    <property type="molecule type" value="Genomic_DNA"/>
</dbReference>
<reference evidence="7 8" key="1">
    <citation type="submission" date="2018-01" db="EMBL/GenBank/DDBJ databases">
        <title>The draft genome sequence of Halioglobus japonicus S1-36.</title>
        <authorList>
            <person name="Du Z.-J."/>
            <person name="Shi M.-J."/>
        </authorList>
    </citation>
    <scope>NUCLEOTIDE SEQUENCE [LARGE SCALE GENOMIC DNA]</scope>
    <source>
        <strain evidence="7 8">S1-36</strain>
    </source>
</reference>
<evidence type="ECO:0000256" key="1">
    <source>
        <dbReference type="ARBA" id="ARBA00008779"/>
    </source>
</evidence>
<evidence type="ECO:0000256" key="3">
    <source>
        <dbReference type="ARBA" id="ARBA00022801"/>
    </source>
</evidence>
<keyword evidence="8" id="KW-1185">Reference proteome</keyword>
<evidence type="ECO:0000256" key="4">
    <source>
        <dbReference type="ARBA" id="ARBA00022837"/>
    </source>
</evidence>
<accession>A0AAP8MH51</accession>
<evidence type="ECO:0000256" key="5">
    <source>
        <dbReference type="SAM" id="SignalP"/>
    </source>
</evidence>
<evidence type="ECO:0000313" key="8">
    <source>
        <dbReference type="Proteomes" id="UP000235162"/>
    </source>
</evidence>
<dbReference type="PROSITE" id="PS00149">
    <property type="entry name" value="SULFATASE_2"/>
    <property type="match status" value="1"/>
</dbReference>
<dbReference type="InterPro" id="IPR000917">
    <property type="entry name" value="Sulfatase_N"/>
</dbReference>
<evidence type="ECO:0000313" key="7">
    <source>
        <dbReference type="EMBL" id="PLW87397.1"/>
    </source>
</evidence>
<gene>
    <name evidence="7" type="ORF">C0029_02055</name>
</gene>
<dbReference type="InterPro" id="IPR024607">
    <property type="entry name" value="Sulfatase_CS"/>
</dbReference>
<name>A0AAP8MH51_9GAMM</name>
<sequence>MLPGGISPMRKLIIMLFAVLLPMTAAANDRPNIIIMVADDLGWADVGFHGGDIDTPSLDRIAAEGVELSRFYTTPICSPTRAALMTGRDPIRLGVAYAVIWPWTNAGIHPEEHFMPQSFQAAGYQTAMVGKWHLGHSLQAYHPNERGFDHFYGHLHTEVGYFPPFANQGGKDFQQNGVSIEKEGYESYILADEVSRYIRDREQDKPFFIYMPFIAPHTPLEAPDDLVAKYADLEDKRGPARSRNTDESRKISRLTGQPTARPMFAAVVDGMDQAIGRVLDTLDEEGIADNTIVLFFSDNGGAAYASGGADNAPLRGGKGETWEGGIRVVSLLRWPAALEGGAKMDQIMSAMDVFPTLAEAAGVTPGNEQFELDGRSMWPAIADGKRQPREDLLFFTSETPIRGRFMFTAFNDHWKLVQEVEQGLLSATVTNHLFRISEDPNEYNNLASEYPEVVEELAGEIHYWRTLYPVAGTRSELVPPPGWRAPKDWATYPRPIEETQETSAPGMPPPYALKPLDWQHGEAGRLIYNCEPYKFAGGGLCKQ</sequence>
<dbReference type="InterPro" id="IPR050738">
    <property type="entry name" value="Sulfatase"/>
</dbReference>
<organism evidence="7 8">
    <name type="scientific">Halioglobus japonicus</name>
    <dbReference type="NCBI Taxonomy" id="930805"/>
    <lineage>
        <taxon>Bacteria</taxon>
        <taxon>Pseudomonadati</taxon>
        <taxon>Pseudomonadota</taxon>
        <taxon>Gammaproteobacteria</taxon>
        <taxon>Cellvibrionales</taxon>
        <taxon>Halieaceae</taxon>
        <taxon>Halioglobus</taxon>
    </lineage>
</organism>